<reference evidence="1 2" key="1">
    <citation type="submission" date="2015-09" db="EMBL/GenBank/DDBJ databases">
        <authorList>
            <consortium name="Pathogen Informatics"/>
        </authorList>
    </citation>
    <scope>NUCLEOTIDE SEQUENCE [LARGE SCALE GENOMIC DNA]</scope>
    <source>
        <strain evidence="1 2">2789STDY5834959</strain>
    </source>
</reference>
<dbReference type="RefSeq" id="WP_044921442.1">
    <property type="nucleotide sequence ID" value="NZ_CACRSX010000061.1"/>
</dbReference>
<proteinExistence type="predicted"/>
<evidence type="ECO:0000313" key="2">
    <source>
        <dbReference type="Proteomes" id="UP000095553"/>
    </source>
</evidence>
<dbReference type="Pfam" id="PF04245">
    <property type="entry name" value="NA37"/>
    <property type="match status" value="1"/>
</dbReference>
<dbReference type="Proteomes" id="UP000095553">
    <property type="component" value="Unassembled WGS sequence"/>
</dbReference>
<organism evidence="1 2">
    <name type="scientific">Anaerostipes hadrus</name>
    <dbReference type="NCBI Taxonomy" id="649756"/>
    <lineage>
        <taxon>Bacteria</taxon>
        <taxon>Bacillati</taxon>
        <taxon>Bacillota</taxon>
        <taxon>Clostridia</taxon>
        <taxon>Lachnospirales</taxon>
        <taxon>Lachnospiraceae</taxon>
        <taxon>Anaerostipes</taxon>
    </lineage>
</organism>
<evidence type="ECO:0000313" key="1">
    <source>
        <dbReference type="EMBL" id="CUN00712.1"/>
    </source>
</evidence>
<dbReference type="GO" id="GO:0009295">
    <property type="term" value="C:nucleoid"/>
    <property type="evidence" value="ECO:0007669"/>
    <property type="project" value="InterPro"/>
</dbReference>
<dbReference type="EMBL" id="CYXY01000011">
    <property type="protein sequence ID" value="CUN00712.1"/>
    <property type="molecule type" value="Genomic_DNA"/>
</dbReference>
<accession>A0A173TD46</accession>
<dbReference type="AlphaFoldDB" id="A0A173TD46"/>
<protein>
    <submittedName>
        <fullName evidence="1">37-kD nucleoid-associated bacterial protein</fullName>
    </submittedName>
</protein>
<name>A0A173TD46_ANAHA</name>
<sequence>MIRNKIVKDDIIVRKSILHILNSGSGQIGLATNLIDMGPDLFDMIRDNVFKVLDNDERISCKLDKNTSVAKAIENLKETNDQSFIDTTRNLAEQLFDIMCDSVQIPSADLLCASFQVDGNIYLALLKMNYHSTFVHYQNKDDVTDIVKQNVIQSGKLTEAVIFDLSGKKDVYLVQKKYEMLNGEKCNYLSERFLICMAGLPPKKKFQILNRTIMDLINQSRQDGLKAQFHTKKAFYDCFVEDGIFDINKIGSELFKDNGENLSIYDQKMERYDMQFDKFAVIKESTVSKLNYLEMETDTGIIIKIPMETFNEANIEISESQMDGTTSFAINNIESYKLK</sequence>
<dbReference type="InterPro" id="IPR007358">
    <property type="entry name" value="Nucleoid_associated_NdpA"/>
</dbReference>
<gene>
    <name evidence="1" type="ORF">ERS852571_01938</name>
</gene>